<gene>
    <name evidence="1" type="ORF">HLB29_06285</name>
</gene>
<organism evidence="1 2">
    <name type="scientific">Peptostreptococcus canis</name>
    <dbReference type="NCBI Taxonomy" id="1159213"/>
    <lineage>
        <taxon>Bacteria</taxon>
        <taxon>Bacillati</taxon>
        <taxon>Bacillota</taxon>
        <taxon>Clostridia</taxon>
        <taxon>Peptostreptococcales</taxon>
        <taxon>Peptostreptococcaceae</taxon>
        <taxon>Peptostreptococcus</taxon>
    </lineage>
</organism>
<dbReference type="EMBL" id="JABGBW010000004">
    <property type="protein sequence ID" value="MBC2576290.1"/>
    <property type="molecule type" value="Genomic_DNA"/>
</dbReference>
<dbReference type="RefSeq" id="WP_185624318.1">
    <property type="nucleotide sequence ID" value="NZ_JABGBW010000004.1"/>
</dbReference>
<reference evidence="1 2" key="1">
    <citation type="submission" date="2020-05" db="EMBL/GenBank/DDBJ databases">
        <title>Draft genome of xy-202 and genomic insight in genome of the genus Peptostreptococcus.</title>
        <authorList>
            <person name="Zhang Z."/>
        </authorList>
    </citation>
    <scope>NUCLEOTIDE SEQUENCE [LARGE SCALE GENOMIC DNA]</scope>
    <source>
        <strain evidence="1 2">DSM 27025</strain>
    </source>
</reference>
<sequence length="53" mass="6031">MFYAVQIDALLPSIDLLNWMINEINKDIEKSIKCNIKLGIAVGMVFTNNHQPI</sequence>
<evidence type="ECO:0000313" key="1">
    <source>
        <dbReference type="EMBL" id="MBC2576290.1"/>
    </source>
</evidence>
<accession>A0ABR6TLK0</accession>
<keyword evidence="2" id="KW-1185">Reference proteome</keyword>
<protein>
    <submittedName>
        <fullName evidence="1">Uncharacterized protein</fullName>
    </submittedName>
</protein>
<proteinExistence type="predicted"/>
<evidence type="ECO:0000313" key="2">
    <source>
        <dbReference type="Proteomes" id="UP000713904"/>
    </source>
</evidence>
<comment type="caution">
    <text evidence="1">The sequence shown here is derived from an EMBL/GenBank/DDBJ whole genome shotgun (WGS) entry which is preliminary data.</text>
</comment>
<name>A0ABR6TLK0_9FIRM</name>
<dbReference type="Proteomes" id="UP000713904">
    <property type="component" value="Unassembled WGS sequence"/>
</dbReference>